<feature type="binding site" evidence="15">
    <location>
        <position position="157"/>
    </location>
    <ligand>
        <name>NADP(+)</name>
        <dbReference type="ChEBI" id="CHEBI:58349"/>
    </ligand>
</feature>
<keyword evidence="19" id="KW-1185">Reference proteome</keyword>
<comment type="cofactor">
    <cofactor evidence="13 16">
        <name>Zn(2+)</name>
        <dbReference type="ChEBI" id="CHEBI:29105"/>
    </cofactor>
    <text evidence="13 16">Binds 1 zinc ion.</text>
</comment>
<feature type="binding site" evidence="15">
    <location>
        <position position="199"/>
    </location>
    <ligand>
        <name>NADP(+)</name>
        <dbReference type="ChEBI" id="CHEBI:58349"/>
    </ligand>
</feature>
<feature type="domain" description="CMP/dCMP-type deaminase" evidence="17">
    <location>
        <begin position="2"/>
        <end position="125"/>
    </location>
</feature>
<feature type="binding site" evidence="15">
    <location>
        <position position="173"/>
    </location>
    <ligand>
        <name>NADP(+)</name>
        <dbReference type="ChEBI" id="CHEBI:58349"/>
    </ligand>
</feature>
<dbReference type="InterPro" id="IPR002125">
    <property type="entry name" value="CMP_dCMP_dom"/>
</dbReference>
<dbReference type="GO" id="GO:0008835">
    <property type="term" value="F:diaminohydroxyphosphoribosylaminopyrimidine deaminase activity"/>
    <property type="evidence" value="ECO:0007669"/>
    <property type="project" value="UniProtKB-EC"/>
</dbReference>
<proteinExistence type="inferred from homology"/>
<dbReference type="PANTHER" id="PTHR38011:SF7">
    <property type="entry name" value="2,5-DIAMINO-6-RIBOSYLAMINO-4(3H)-PYRIMIDINONE 5'-PHOSPHATE REDUCTASE"/>
    <property type="match status" value="1"/>
</dbReference>
<dbReference type="FunFam" id="3.40.140.10:FF:000025">
    <property type="entry name" value="Riboflavin biosynthesis protein RibD"/>
    <property type="match status" value="1"/>
</dbReference>
<keyword evidence="8 13" id="KW-0378">Hydrolase</keyword>
<dbReference type="EC" id="1.1.1.193" evidence="13"/>
<dbReference type="InterPro" id="IPR004794">
    <property type="entry name" value="Eubact_RibD"/>
</dbReference>
<dbReference type="GO" id="GO:0008703">
    <property type="term" value="F:5-amino-6-(5-phosphoribosylamino)uracil reductase activity"/>
    <property type="evidence" value="ECO:0007669"/>
    <property type="project" value="UniProtKB-EC"/>
</dbReference>
<feature type="active site" description="Proton donor" evidence="14">
    <location>
        <position position="55"/>
    </location>
</feature>
<dbReference type="AlphaFoldDB" id="A0A9Q7AQY6"/>
<reference evidence="19" key="1">
    <citation type="submission" date="2021-04" db="EMBL/GenBank/DDBJ databases">
        <title>A novel Synergistetes isolate from a pyrite-forming mixed culture.</title>
        <authorList>
            <person name="Bunk B."/>
            <person name="Sproer C."/>
            <person name="Spring S."/>
            <person name="Pester M."/>
        </authorList>
    </citation>
    <scope>NUCLEOTIDE SEQUENCE [LARGE SCALE GENOMIC DNA]</scope>
    <source>
        <strain evidence="19">J.5.4.2-T.3.5.2</strain>
    </source>
</reference>
<dbReference type="Gene3D" id="3.40.430.10">
    <property type="entry name" value="Dihydrofolate Reductase, subunit A"/>
    <property type="match status" value="1"/>
</dbReference>
<dbReference type="PANTHER" id="PTHR38011">
    <property type="entry name" value="DIHYDROFOLATE REDUCTASE FAMILY PROTEIN (AFU_ORTHOLOGUE AFUA_8G06820)"/>
    <property type="match status" value="1"/>
</dbReference>
<dbReference type="InterPro" id="IPR024072">
    <property type="entry name" value="DHFR-like_dom_sf"/>
</dbReference>
<evidence type="ECO:0000256" key="13">
    <source>
        <dbReference type="PIRNR" id="PIRNR006769"/>
    </source>
</evidence>
<evidence type="ECO:0000256" key="14">
    <source>
        <dbReference type="PIRSR" id="PIRSR006769-1"/>
    </source>
</evidence>
<feature type="binding site" evidence="15">
    <location>
        <position position="293"/>
    </location>
    <ligand>
        <name>substrate</name>
    </ligand>
</feature>
<evidence type="ECO:0000259" key="17">
    <source>
        <dbReference type="PROSITE" id="PS51747"/>
    </source>
</evidence>
<feature type="binding site" evidence="15">
    <location>
        <position position="187"/>
    </location>
    <ligand>
        <name>substrate</name>
    </ligand>
</feature>
<keyword evidence="10 13" id="KW-0521">NADP</keyword>
<keyword evidence="12" id="KW-0511">Multifunctional enzyme</keyword>
<sequence length="363" mass="39191">MELYTHYMRMALSLAERGTGWTSPNPRVGCVIFDEKEERVLGWGYHRRFGGPHAEVKALERAGERARGATAVVNLEPCCHFGKTPPCAPRLVEAGVGRVVVGMRDPNPCVDGGGIEILRKAGIDVVLGVLEEECLHVNRGFVKALTGGRPWVTVKAALSLDGAIALGDGESRWISGALSRSKAHLLRGENDAILVGIGTVLKDDPELTVRLVSGQSPLRVVLDSRLRTPACAKVIGDGRCLVVGTAESDPKRAETLRKAGAEVVLLDAPEGRFRLDELLSLLVRRGVLRLLVEGGASVIQSFIEERLVDEVSLFLAPKFLGRGIPFTGNLRLRHMGEAIALRAATIRQVDGDLWLEAMPCLPA</sequence>
<dbReference type="InterPro" id="IPR050765">
    <property type="entry name" value="Riboflavin_Biosynth_HTPR"/>
</dbReference>
<dbReference type="SUPFAM" id="SSF53597">
    <property type="entry name" value="Dihydrofolate reductase-like"/>
    <property type="match status" value="1"/>
</dbReference>
<comment type="catalytic activity">
    <reaction evidence="13">
        <text>2,5-diamino-6-hydroxy-4-(5-phosphoribosylamino)-pyrimidine + H2O + H(+) = 5-amino-6-(5-phospho-D-ribosylamino)uracil + NH4(+)</text>
        <dbReference type="Rhea" id="RHEA:21868"/>
        <dbReference type="ChEBI" id="CHEBI:15377"/>
        <dbReference type="ChEBI" id="CHEBI:15378"/>
        <dbReference type="ChEBI" id="CHEBI:28938"/>
        <dbReference type="ChEBI" id="CHEBI:58453"/>
        <dbReference type="ChEBI" id="CHEBI:58614"/>
        <dbReference type="EC" id="3.5.4.26"/>
    </reaction>
</comment>
<feature type="binding site" evidence="16">
    <location>
        <position position="78"/>
    </location>
    <ligand>
        <name>Zn(2+)</name>
        <dbReference type="ChEBI" id="CHEBI:29105"/>
        <note>catalytic</note>
    </ligand>
</feature>
<evidence type="ECO:0000256" key="9">
    <source>
        <dbReference type="ARBA" id="ARBA00022833"/>
    </source>
</evidence>
<dbReference type="NCBIfam" id="TIGR00326">
    <property type="entry name" value="eubact_ribD"/>
    <property type="match status" value="1"/>
</dbReference>
<evidence type="ECO:0000256" key="1">
    <source>
        <dbReference type="ARBA" id="ARBA00002151"/>
    </source>
</evidence>
<evidence type="ECO:0000256" key="3">
    <source>
        <dbReference type="ARBA" id="ARBA00004910"/>
    </source>
</evidence>
<dbReference type="NCBIfam" id="TIGR00227">
    <property type="entry name" value="ribD_Cterm"/>
    <property type="match status" value="1"/>
</dbReference>
<dbReference type="EMBL" id="CP072943">
    <property type="protein sequence ID" value="QTX33727.1"/>
    <property type="molecule type" value="Genomic_DNA"/>
</dbReference>
<evidence type="ECO:0000256" key="16">
    <source>
        <dbReference type="PIRSR" id="PIRSR006769-3"/>
    </source>
</evidence>
<evidence type="ECO:0000256" key="12">
    <source>
        <dbReference type="ARBA" id="ARBA00023268"/>
    </source>
</evidence>
<feature type="binding site" evidence="16">
    <location>
        <position position="53"/>
    </location>
    <ligand>
        <name>Zn(2+)</name>
        <dbReference type="ChEBI" id="CHEBI:29105"/>
        <note>catalytic</note>
    </ligand>
</feature>
<dbReference type="Gene3D" id="3.40.140.10">
    <property type="entry name" value="Cytidine Deaminase, domain 2"/>
    <property type="match status" value="1"/>
</dbReference>
<name>A0A9Q7AQY6_9BACT</name>
<dbReference type="InterPro" id="IPR016192">
    <property type="entry name" value="APOBEC/CMP_deaminase_Zn-bd"/>
</dbReference>
<dbReference type="InterPro" id="IPR002734">
    <property type="entry name" value="RibDG_C"/>
</dbReference>
<evidence type="ECO:0000256" key="8">
    <source>
        <dbReference type="ARBA" id="ARBA00022801"/>
    </source>
</evidence>
<dbReference type="Proteomes" id="UP000671879">
    <property type="component" value="Chromosome"/>
</dbReference>
<evidence type="ECO:0000256" key="7">
    <source>
        <dbReference type="ARBA" id="ARBA00022723"/>
    </source>
</evidence>
<dbReference type="GO" id="GO:0009231">
    <property type="term" value="P:riboflavin biosynthetic process"/>
    <property type="evidence" value="ECO:0007669"/>
    <property type="project" value="UniProtKB-KW"/>
</dbReference>
<feature type="binding site" evidence="15">
    <location>
        <begin position="295"/>
        <end position="301"/>
    </location>
    <ligand>
        <name>NADP(+)</name>
        <dbReference type="ChEBI" id="CHEBI:58349"/>
    </ligand>
</feature>
<comment type="pathway">
    <text evidence="2 13">Cofactor biosynthesis; riboflavin biosynthesis; 5-amino-6-(D-ribitylamino)uracil from GTP: step 2/4.</text>
</comment>
<evidence type="ECO:0000256" key="6">
    <source>
        <dbReference type="ARBA" id="ARBA00022619"/>
    </source>
</evidence>
<feature type="binding site" evidence="16">
    <location>
        <position position="87"/>
    </location>
    <ligand>
        <name>Zn(2+)</name>
        <dbReference type="ChEBI" id="CHEBI:29105"/>
        <note>catalytic</note>
    </ligand>
</feature>
<comment type="function">
    <text evidence="1 13">Converts 2,5-diamino-6-(ribosylamino)-4(3h)-pyrimidinone 5'-phosphate into 5-amino-6-(ribosylamino)-2,4(1h,3h)-pyrimidinedione 5'-phosphate.</text>
</comment>
<accession>A0A9Q7AQY6</accession>
<evidence type="ECO:0000256" key="11">
    <source>
        <dbReference type="ARBA" id="ARBA00023002"/>
    </source>
</evidence>
<comment type="pathway">
    <text evidence="3 13">Cofactor biosynthesis; riboflavin biosynthesis; 5-amino-6-(D-ribitylamino)uracil from GTP: step 3/4.</text>
</comment>
<comment type="similarity">
    <text evidence="5 13">In the C-terminal section; belongs to the HTP reductase family.</text>
</comment>
<dbReference type="CDD" id="cd01284">
    <property type="entry name" value="Riboflavin_deaminase-reductase"/>
    <property type="match status" value="1"/>
</dbReference>
<feature type="binding site" evidence="15">
    <location>
        <position position="210"/>
    </location>
    <ligand>
        <name>substrate</name>
    </ligand>
</feature>
<feature type="binding site" evidence="15">
    <location>
        <position position="207"/>
    </location>
    <ligand>
        <name>substrate</name>
    </ligand>
</feature>
<dbReference type="InterPro" id="IPR011549">
    <property type="entry name" value="RibD_C"/>
</dbReference>
<feature type="binding site" evidence="15">
    <location>
        <position position="171"/>
    </location>
    <ligand>
        <name>substrate</name>
    </ligand>
</feature>
<evidence type="ECO:0000313" key="18">
    <source>
        <dbReference type="EMBL" id="QTX33727.1"/>
    </source>
</evidence>
<dbReference type="GO" id="GO:0008270">
    <property type="term" value="F:zinc ion binding"/>
    <property type="evidence" value="ECO:0007669"/>
    <property type="project" value="InterPro"/>
</dbReference>
<evidence type="ECO:0000256" key="4">
    <source>
        <dbReference type="ARBA" id="ARBA00005259"/>
    </source>
</evidence>
<comment type="catalytic activity">
    <reaction evidence="13">
        <text>5-amino-6-(5-phospho-D-ribitylamino)uracil + NADP(+) = 5-amino-6-(5-phospho-D-ribosylamino)uracil + NADPH + H(+)</text>
        <dbReference type="Rhea" id="RHEA:17845"/>
        <dbReference type="ChEBI" id="CHEBI:15378"/>
        <dbReference type="ChEBI" id="CHEBI:57783"/>
        <dbReference type="ChEBI" id="CHEBI:58349"/>
        <dbReference type="ChEBI" id="CHEBI:58421"/>
        <dbReference type="ChEBI" id="CHEBI:58453"/>
        <dbReference type="EC" id="1.1.1.193"/>
    </reaction>
</comment>
<dbReference type="EC" id="3.5.4.26" evidence="13"/>
<keyword evidence="11 13" id="KW-0560">Oxidoreductase</keyword>
<evidence type="ECO:0000313" key="19">
    <source>
        <dbReference type="Proteomes" id="UP000671879"/>
    </source>
</evidence>
<dbReference type="KEGG" id="aram:KAR29_07330"/>
<keyword evidence="7 13" id="KW-0479">Metal-binding</keyword>
<evidence type="ECO:0000256" key="15">
    <source>
        <dbReference type="PIRSR" id="PIRSR006769-2"/>
    </source>
</evidence>
<feature type="binding site" evidence="15">
    <location>
        <position position="224"/>
    </location>
    <ligand>
        <name>NADP(+)</name>
        <dbReference type="ChEBI" id="CHEBI:58349"/>
    </ligand>
</feature>
<dbReference type="Pfam" id="PF01872">
    <property type="entry name" value="RibD_C"/>
    <property type="match status" value="1"/>
</dbReference>
<keyword evidence="9 13" id="KW-0862">Zinc</keyword>
<feature type="binding site" evidence="15">
    <location>
        <position position="203"/>
    </location>
    <ligand>
        <name>substrate</name>
    </ligand>
</feature>
<evidence type="ECO:0000256" key="10">
    <source>
        <dbReference type="ARBA" id="ARBA00022857"/>
    </source>
</evidence>
<dbReference type="PROSITE" id="PS00903">
    <property type="entry name" value="CYT_DCMP_DEAMINASES_1"/>
    <property type="match status" value="1"/>
</dbReference>
<dbReference type="PROSITE" id="PS51747">
    <property type="entry name" value="CYT_DCMP_DEAMINASES_2"/>
    <property type="match status" value="1"/>
</dbReference>
<evidence type="ECO:0000256" key="5">
    <source>
        <dbReference type="ARBA" id="ARBA00007417"/>
    </source>
</evidence>
<dbReference type="PIRSF" id="PIRSF006769">
    <property type="entry name" value="RibD"/>
    <property type="match status" value="1"/>
</dbReference>
<keyword evidence="6 13" id="KW-0686">Riboflavin biosynthesis</keyword>
<comment type="similarity">
    <text evidence="4 13">In the N-terminal section; belongs to the cytidine and deoxycytidylate deaminase family.</text>
</comment>
<dbReference type="InterPro" id="IPR016193">
    <property type="entry name" value="Cytidine_deaminase-like"/>
</dbReference>
<organism evidence="18 19">
    <name type="scientific">Aminithiophilus ramosus</name>
    <dbReference type="NCBI Taxonomy" id="3029084"/>
    <lineage>
        <taxon>Bacteria</taxon>
        <taxon>Thermotogati</taxon>
        <taxon>Synergistota</taxon>
        <taxon>Synergistia</taxon>
        <taxon>Synergistales</taxon>
        <taxon>Aminithiophilaceae</taxon>
        <taxon>Aminithiophilus</taxon>
    </lineage>
</organism>
<dbReference type="GO" id="GO:0050661">
    <property type="term" value="F:NADP binding"/>
    <property type="evidence" value="ECO:0007669"/>
    <property type="project" value="InterPro"/>
</dbReference>
<gene>
    <name evidence="18" type="primary">ribD</name>
    <name evidence="18" type="ORF">KAR29_07330</name>
</gene>
<protein>
    <recommendedName>
        <fullName evidence="13">Riboflavin biosynthesis protein RibD</fullName>
    </recommendedName>
    <domain>
        <recommendedName>
            <fullName evidence="13">Diaminohydroxyphosphoribosylaminopyrimidine deaminase</fullName>
            <shortName evidence="13">DRAP deaminase</shortName>
            <ecNumber evidence="13">3.5.4.26</ecNumber>
        </recommendedName>
        <alternativeName>
            <fullName evidence="13">Riboflavin-specific deaminase</fullName>
        </alternativeName>
    </domain>
    <domain>
        <recommendedName>
            <fullName evidence="13">5-amino-6-(5-phosphoribosylamino)uracil reductase</fullName>
            <ecNumber evidence="13">1.1.1.193</ecNumber>
        </recommendedName>
        <alternativeName>
            <fullName evidence="13">HTP reductase</fullName>
        </alternativeName>
    </domain>
</protein>
<dbReference type="SUPFAM" id="SSF53927">
    <property type="entry name" value="Cytidine deaminase-like"/>
    <property type="match status" value="1"/>
</dbReference>
<dbReference type="Pfam" id="PF00383">
    <property type="entry name" value="dCMP_cyt_deam_1"/>
    <property type="match status" value="1"/>
</dbReference>
<evidence type="ECO:0000256" key="2">
    <source>
        <dbReference type="ARBA" id="ARBA00004882"/>
    </source>
</evidence>